<dbReference type="AlphaFoldDB" id="A0A0A9HGY0"/>
<organism evidence="1">
    <name type="scientific">Arundo donax</name>
    <name type="common">Giant reed</name>
    <name type="synonym">Donax arundinaceus</name>
    <dbReference type="NCBI Taxonomy" id="35708"/>
    <lineage>
        <taxon>Eukaryota</taxon>
        <taxon>Viridiplantae</taxon>
        <taxon>Streptophyta</taxon>
        <taxon>Embryophyta</taxon>
        <taxon>Tracheophyta</taxon>
        <taxon>Spermatophyta</taxon>
        <taxon>Magnoliopsida</taxon>
        <taxon>Liliopsida</taxon>
        <taxon>Poales</taxon>
        <taxon>Poaceae</taxon>
        <taxon>PACMAD clade</taxon>
        <taxon>Arundinoideae</taxon>
        <taxon>Arundineae</taxon>
        <taxon>Arundo</taxon>
    </lineage>
</organism>
<accession>A0A0A9HGY0</accession>
<name>A0A0A9HGY0_ARUDO</name>
<reference evidence="1" key="1">
    <citation type="submission" date="2014-09" db="EMBL/GenBank/DDBJ databases">
        <authorList>
            <person name="Magalhaes I.L.F."/>
            <person name="Oliveira U."/>
            <person name="Santos F.R."/>
            <person name="Vidigal T.H.D.A."/>
            <person name="Brescovit A.D."/>
            <person name="Santos A.J."/>
        </authorList>
    </citation>
    <scope>NUCLEOTIDE SEQUENCE</scope>
    <source>
        <tissue evidence="1">Shoot tissue taken approximately 20 cm above the soil surface</tissue>
    </source>
</reference>
<proteinExistence type="predicted"/>
<reference evidence="1" key="2">
    <citation type="journal article" date="2015" name="Data Brief">
        <title>Shoot transcriptome of the giant reed, Arundo donax.</title>
        <authorList>
            <person name="Barrero R.A."/>
            <person name="Guerrero F.D."/>
            <person name="Moolhuijzen P."/>
            <person name="Goolsby J.A."/>
            <person name="Tidwell J."/>
            <person name="Bellgard S.E."/>
            <person name="Bellgard M.I."/>
        </authorList>
    </citation>
    <scope>NUCLEOTIDE SEQUENCE</scope>
    <source>
        <tissue evidence="1">Shoot tissue taken approximately 20 cm above the soil surface</tissue>
    </source>
</reference>
<sequence>MVRPIFCPSSRSFCHSRPKHFRTS</sequence>
<protein>
    <submittedName>
        <fullName evidence="1">Uncharacterized protein</fullName>
    </submittedName>
</protein>
<evidence type="ECO:0000313" key="1">
    <source>
        <dbReference type="EMBL" id="JAE36450.1"/>
    </source>
</evidence>
<dbReference type="EMBL" id="GBRH01161446">
    <property type="protein sequence ID" value="JAE36450.1"/>
    <property type="molecule type" value="Transcribed_RNA"/>
</dbReference>